<gene>
    <name evidence="2" type="ORF">BJZ21_002971</name>
</gene>
<dbReference type="AlphaFoldDB" id="A0A7Y9E863"/>
<reference evidence="2 3" key="1">
    <citation type="submission" date="2020-07" db="EMBL/GenBank/DDBJ databases">
        <title>Sequencing the genomes of 1000 actinobacteria strains.</title>
        <authorList>
            <person name="Klenk H.-P."/>
        </authorList>
    </citation>
    <scope>NUCLEOTIDE SEQUENCE [LARGE SCALE GENOMIC DNA]</scope>
    <source>
        <strain evidence="2 3">DSM 21350</strain>
    </source>
</reference>
<organism evidence="2 3">
    <name type="scientific">Nocardioides panaciterrulae</name>
    <dbReference type="NCBI Taxonomy" id="661492"/>
    <lineage>
        <taxon>Bacteria</taxon>
        <taxon>Bacillati</taxon>
        <taxon>Actinomycetota</taxon>
        <taxon>Actinomycetes</taxon>
        <taxon>Propionibacteriales</taxon>
        <taxon>Nocardioidaceae</taxon>
        <taxon>Nocardioides</taxon>
    </lineage>
</organism>
<accession>A0A7Y9E863</accession>
<feature type="signal peptide" evidence="1">
    <location>
        <begin position="1"/>
        <end position="27"/>
    </location>
</feature>
<keyword evidence="1" id="KW-0732">Signal</keyword>
<proteinExistence type="predicted"/>
<name>A0A7Y9E863_9ACTN</name>
<sequence length="196" mass="21435">MHRSIRPVLGLLAAVTLLAGLAAPSYADHVVVDDARGDLVKVVEGEVHTTPAPGARWGDLLLSTIRHTRDRIIVDLAFADLRPAGKRLQIWVDMKEPGGRFALLGITATPGDRAGTTRLMWARGGDIPCRVQHAINYADDDVHASLPTRCLGHPHALRFRVLSEQSRRSPTLAWIDNGLTTRQIWSRVWTAPVPAG</sequence>
<dbReference type="EMBL" id="JACCBG010000001">
    <property type="protein sequence ID" value="NYD42888.1"/>
    <property type="molecule type" value="Genomic_DNA"/>
</dbReference>
<feature type="chain" id="PRO_5030520459" evidence="1">
    <location>
        <begin position="28"/>
        <end position="196"/>
    </location>
</feature>
<dbReference type="Proteomes" id="UP000535511">
    <property type="component" value="Unassembled WGS sequence"/>
</dbReference>
<evidence type="ECO:0000313" key="3">
    <source>
        <dbReference type="Proteomes" id="UP000535511"/>
    </source>
</evidence>
<dbReference type="RefSeq" id="WP_179664467.1">
    <property type="nucleotide sequence ID" value="NZ_JACCBG010000001.1"/>
</dbReference>
<keyword evidence="3" id="KW-1185">Reference proteome</keyword>
<evidence type="ECO:0000256" key="1">
    <source>
        <dbReference type="SAM" id="SignalP"/>
    </source>
</evidence>
<evidence type="ECO:0000313" key="2">
    <source>
        <dbReference type="EMBL" id="NYD42888.1"/>
    </source>
</evidence>
<comment type="caution">
    <text evidence="2">The sequence shown here is derived from an EMBL/GenBank/DDBJ whole genome shotgun (WGS) entry which is preliminary data.</text>
</comment>
<protein>
    <submittedName>
        <fullName evidence="2">Uncharacterized protein</fullName>
    </submittedName>
</protein>